<dbReference type="CDD" id="cd04301">
    <property type="entry name" value="NAT_SF"/>
    <property type="match status" value="1"/>
</dbReference>
<feature type="domain" description="N-acetyltransferase" evidence="1">
    <location>
        <begin position="4"/>
        <end position="138"/>
    </location>
</feature>
<proteinExistence type="predicted"/>
<keyword evidence="3" id="KW-1185">Reference proteome</keyword>
<dbReference type="SUPFAM" id="SSF55729">
    <property type="entry name" value="Acyl-CoA N-acyltransferases (Nat)"/>
    <property type="match status" value="1"/>
</dbReference>
<dbReference type="EMBL" id="JAGGKS010000007">
    <property type="protein sequence ID" value="MBP1926670.1"/>
    <property type="molecule type" value="Genomic_DNA"/>
</dbReference>
<dbReference type="PROSITE" id="PS51186">
    <property type="entry name" value="GNAT"/>
    <property type="match status" value="1"/>
</dbReference>
<evidence type="ECO:0000313" key="2">
    <source>
        <dbReference type="EMBL" id="MBP1926670.1"/>
    </source>
</evidence>
<comment type="caution">
    <text evidence="2">The sequence shown here is derived from an EMBL/GenBank/DDBJ whole genome shotgun (WGS) entry which is preliminary data.</text>
</comment>
<accession>A0ABS4GH07</accession>
<evidence type="ECO:0000313" key="3">
    <source>
        <dbReference type="Proteomes" id="UP001519342"/>
    </source>
</evidence>
<gene>
    <name evidence="2" type="ORF">J2Z76_002539</name>
</gene>
<reference evidence="2 3" key="1">
    <citation type="submission" date="2021-03" db="EMBL/GenBank/DDBJ databases">
        <title>Genomic Encyclopedia of Type Strains, Phase IV (KMG-IV): sequencing the most valuable type-strain genomes for metagenomic binning, comparative biology and taxonomic classification.</title>
        <authorList>
            <person name="Goeker M."/>
        </authorList>
    </citation>
    <scope>NUCLEOTIDE SEQUENCE [LARGE SCALE GENOMIC DNA]</scope>
    <source>
        <strain evidence="2 3">DSM 24004</strain>
    </source>
</reference>
<organism evidence="2 3">
    <name type="scientific">Sedimentibacter acidaminivorans</name>
    <dbReference type="NCBI Taxonomy" id="913099"/>
    <lineage>
        <taxon>Bacteria</taxon>
        <taxon>Bacillati</taxon>
        <taxon>Bacillota</taxon>
        <taxon>Tissierellia</taxon>
        <taxon>Sedimentibacter</taxon>
    </lineage>
</organism>
<protein>
    <submittedName>
        <fullName evidence="2">N-acetylglutamate synthase-like GNAT family acetyltransferase</fullName>
    </submittedName>
</protein>
<evidence type="ECO:0000259" key="1">
    <source>
        <dbReference type="PROSITE" id="PS51186"/>
    </source>
</evidence>
<dbReference type="Pfam" id="PF13508">
    <property type="entry name" value="Acetyltransf_7"/>
    <property type="match status" value="1"/>
</dbReference>
<sequence length="144" mass="16300">MVSTKWFQGTENLELCFEIRKSVFCDELNMSSEFISDIYDGFSFNVVLYEDEKAVGTGRLIFSDGKYLIDKICVLSEYRGNSLGELIIRMLVRKAVTIGAKQTYSVLDLKYKRLFEKVGFKETSLNSDGNCLMLKEGDVGGHCS</sequence>
<dbReference type="RefSeq" id="WP_209512391.1">
    <property type="nucleotide sequence ID" value="NZ_JAGGKS010000007.1"/>
</dbReference>
<name>A0ABS4GH07_9FIRM</name>
<dbReference type="InterPro" id="IPR016181">
    <property type="entry name" value="Acyl_CoA_acyltransferase"/>
</dbReference>
<dbReference type="Gene3D" id="3.40.630.30">
    <property type="match status" value="1"/>
</dbReference>
<dbReference type="Proteomes" id="UP001519342">
    <property type="component" value="Unassembled WGS sequence"/>
</dbReference>
<dbReference type="InterPro" id="IPR000182">
    <property type="entry name" value="GNAT_dom"/>
</dbReference>